<proteinExistence type="predicted"/>
<comment type="caution">
    <text evidence="2">The sequence shown here is derived from an EMBL/GenBank/DDBJ whole genome shotgun (WGS) entry which is preliminary data.</text>
</comment>
<gene>
    <name evidence="2" type="ORF">E2I14_10280</name>
</gene>
<evidence type="ECO:0000313" key="2">
    <source>
        <dbReference type="EMBL" id="TDK65972.1"/>
    </source>
</evidence>
<name>A0A4R5W1L5_9BURK</name>
<organism evidence="2 3">
    <name type="scientific">Sapientia aquatica</name>
    <dbReference type="NCBI Taxonomy" id="1549640"/>
    <lineage>
        <taxon>Bacteria</taxon>
        <taxon>Pseudomonadati</taxon>
        <taxon>Pseudomonadota</taxon>
        <taxon>Betaproteobacteria</taxon>
        <taxon>Burkholderiales</taxon>
        <taxon>Oxalobacteraceae</taxon>
        <taxon>Sapientia</taxon>
    </lineage>
</organism>
<dbReference type="Proteomes" id="UP000294829">
    <property type="component" value="Unassembled WGS sequence"/>
</dbReference>
<evidence type="ECO:0000256" key="1">
    <source>
        <dbReference type="SAM" id="MobiDB-lite"/>
    </source>
</evidence>
<feature type="region of interest" description="Disordered" evidence="1">
    <location>
        <begin position="250"/>
        <end position="274"/>
    </location>
</feature>
<dbReference type="OrthoDB" id="4070623at2"/>
<dbReference type="PANTHER" id="PTHR35862:SF1">
    <property type="entry name" value="FELS-2 PROPHAGE PROTEIN"/>
    <property type="match status" value="1"/>
</dbReference>
<dbReference type="PANTHER" id="PTHR35862">
    <property type="entry name" value="FELS-2 PROPHAGE PROTEIN"/>
    <property type="match status" value="1"/>
</dbReference>
<dbReference type="AlphaFoldDB" id="A0A4R5W1L5"/>
<protein>
    <submittedName>
        <fullName evidence="2">Phage protein D</fullName>
    </submittedName>
</protein>
<accession>A0A4R5W1L5</accession>
<dbReference type="Pfam" id="PF05954">
    <property type="entry name" value="Phage_GPD"/>
    <property type="match status" value="1"/>
</dbReference>
<dbReference type="EMBL" id="SMYL01000004">
    <property type="protein sequence ID" value="TDK65972.1"/>
    <property type="molecule type" value="Genomic_DNA"/>
</dbReference>
<dbReference type="SUPFAM" id="SSF69279">
    <property type="entry name" value="Phage tail proteins"/>
    <property type="match status" value="1"/>
</dbReference>
<dbReference type="InterPro" id="IPR052726">
    <property type="entry name" value="Phage_Baseplate_Hub"/>
</dbReference>
<sequence length="383" mass="41255">MGALMSNNTKPKAPDFLLLYNGKNMTKDISSNLIQITWTHQLSGESDELEVELEDVDGRWLNTPFYPQKGAALKLSFGYAGEALIPVPSATIDEISLSGPPSTVSIRARSASSQTPVRTRSNQGFENTTLKKIAEQLAQKHGFKLIGEIDPLPLDRVTQYGQTDLAFLQKIATQHGYAVRVQAVEKELIFIKRSALHTKDALRSYALSDLTTWNVTDQVGDVPASGSTSYHDPNSKKLVTYGVKDGQTTVLGDKSAGKTSSADHAQKKQRATTKEVAASLAQSHLELKQLERTVANITLPGDPLLRAGMAIGLHGLGLLSGKYTCTKAAHTISRSNGYTMALELKRVVPGEAAGKAGAKNTLKVYGKSGGEVKVVDQIAKVKK</sequence>
<keyword evidence="3" id="KW-1185">Reference proteome</keyword>
<reference evidence="2 3" key="1">
    <citation type="submission" date="2019-03" db="EMBL/GenBank/DDBJ databases">
        <title>Sapientia aquatica gen. nov., sp. nov., isolated from a crater lake.</title>
        <authorList>
            <person name="Felfoldi T."/>
            <person name="Szabo A."/>
            <person name="Toth E."/>
            <person name="Schumann P."/>
            <person name="Keki Z."/>
            <person name="Marialigeti K."/>
            <person name="Mathe I."/>
        </authorList>
    </citation>
    <scope>NUCLEOTIDE SEQUENCE [LARGE SCALE GENOMIC DNA]</scope>
    <source>
        <strain evidence="2 3">SA-152</strain>
    </source>
</reference>
<dbReference type="Gene3D" id="3.55.50.10">
    <property type="entry name" value="Baseplate protein-like domains"/>
    <property type="match status" value="1"/>
</dbReference>
<evidence type="ECO:0000313" key="3">
    <source>
        <dbReference type="Proteomes" id="UP000294829"/>
    </source>
</evidence>